<organism evidence="3 4">
    <name type="scientific">Stylophora pistillata</name>
    <name type="common">Smooth cauliflower coral</name>
    <dbReference type="NCBI Taxonomy" id="50429"/>
    <lineage>
        <taxon>Eukaryota</taxon>
        <taxon>Metazoa</taxon>
        <taxon>Cnidaria</taxon>
        <taxon>Anthozoa</taxon>
        <taxon>Hexacorallia</taxon>
        <taxon>Scleractinia</taxon>
        <taxon>Astrocoeniina</taxon>
        <taxon>Pocilloporidae</taxon>
        <taxon>Stylophora</taxon>
    </lineage>
</organism>
<feature type="signal peptide" evidence="1">
    <location>
        <begin position="1"/>
        <end position="27"/>
    </location>
</feature>
<dbReference type="AlphaFoldDB" id="A0A2B4SFH9"/>
<dbReference type="PROSITE" id="PS50164">
    <property type="entry name" value="GIY_YIG"/>
    <property type="match status" value="1"/>
</dbReference>
<name>A0A2B4SFH9_STYPI</name>
<protein>
    <recommendedName>
        <fullName evidence="2">GIY-YIG domain-containing protein</fullName>
    </recommendedName>
</protein>
<evidence type="ECO:0000259" key="2">
    <source>
        <dbReference type="PROSITE" id="PS50164"/>
    </source>
</evidence>
<feature type="chain" id="PRO_5012044160" description="GIY-YIG domain-containing protein" evidence="1">
    <location>
        <begin position="28"/>
        <end position="481"/>
    </location>
</feature>
<dbReference type="OrthoDB" id="5980281at2759"/>
<gene>
    <name evidence="3" type="ORF">AWC38_SpisGene7167</name>
</gene>
<sequence length="481" mass="54479">MASASNTFLFIPVILLVLNCKVSHSVASTDEKSEKRFVVHQICNGEPPPQAFSEFVSLIKVLTSKTPTNLALFRSLRNRVTYLMNKARQEYHRNLIDDMGNDQRKLFEASRSLLNLAEGSTFPPSTDYQVLATDFGEFFVQEISGIKSMISSTAHRSSSSTLPAEFVTDASFSEFELKSTNDEQAITLSSAKKSCLLDPIPTTLLVEHLDVLLPTITRMINLSLSTGHFPDSWKLAIVRPLLKKAEQSYVDNRYKRNLLTTMLDRAYRLSSSWLYFSEECERLKNLFSRLDYPHHLINSAINTFINSRIADQQPLQALGRLAKNDVTRVVIPFKDQDSANIVKTQLKDLSIKLQTTIQPVFVSRKIGQDLKECETKPQLVNQQCVVYQFKCNLCDTGSYVGYTRGHLYARVDSHKSTSSSVRKHYDNDHAGAVPEDLLSCFKVLKKCMNKFDCLVNEMLYIKQLTPSLNVQTDSIRAKVFV</sequence>
<evidence type="ECO:0000256" key="1">
    <source>
        <dbReference type="SAM" id="SignalP"/>
    </source>
</evidence>
<dbReference type="EMBL" id="LSMT01000089">
    <property type="protein sequence ID" value="PFX28126.1"/>
    <property type="molecule type" value="Genomic_DNA"/>
</dbReference>
<evidence type="ECO:0000313" key="4">
    <source>
        <dbReference type="Proteomes" id="UP000225706"/>
    </source>
</evidence>
<dbReference type="Proteomes" id="UP000225706">
    <property type="component" value="Unassembled WGS sequence"/>
</dbReference>
<feature type="domain" description="GIY-YIG" evidence="2">
    <location>
        <begin position="382"/>
        <end position="470"/>
    </location>
</feature>
<accession>A0A2B4SFH9</accession>
<dbReference type="InterPro" id="IPR058912">
    <property type="entry name" value="HTH_animal"/>
</dbReference>
<dbReference type="InterPro" id="IPR000305">
    <property type="entry name" value="GIY-YIG_endonuc"/>
</dbReference>
<evidence type="ECO:0000313" key="3">
    <source>
        <dbReference type="EMBL" id="PFX28126.1"/>
    </source>
</evidence>
<comment type="caution">
    <text evidence="3">The sequence shown here is derived from an EMBL/GenBank/DDBJ whole genome shotgun (WGS) entry which is preliminary data.</text>
</comment>
<proteinExistence type="predicted"/>
<keyword evidence="4" id="KW-1185">Reference proteome</keyword>
<dbReference type="Pfam" id="PF26215">
    <property type="entry name" value="HTH_animal"/>
    <property type="match status" value="1"/>
</dbReference>
<keyword evidence="1" id="KW-0732">Signal</keyword>
<reference evidence="4" key="1">
    <citation type="journal article" date="2017" name="bioRxiv">
        <title>Comparative analysis of the genomes of Stylophora pistillata and Acropora digitifera provides evidence for extensive differences between species of corals.</title>
        <authorList>
            <person name="Voolstra C.R."/>
            <person name="Li Y."/>
            <person name="Liew Y.J."/>
            <person name="Baumgarten S."/>
            <person name="Zoccola D."/>
            <person name="Flot J.-F."/>
            <person name="Tambutte S."/>
            <person name="Allemand D."/>
            <person name="Aranda M."/>
        </authorList>
    </citation>
    <scope>NUCLEOTIDE SEQUENCE [LARGE SCALE GENOMIC DNA]</scope>
</reference>